<proteinExistence type="predicted"/>
<gene>
    <name evidence="2" type="ORF">BLX24_21030</name>
</gene>
<dbReference type="AlphaFoldDB" id="A0A1S2VH79"/>
<organism evidence="2 3">
    <name type="scientific">Arsenicibacter rosenii</name>
    <dbReference type="NCBI Taxonomy" id="1750698"/>
    <lineage>
        <taxon>Bacteria</taxon>
        <taxon>Pseudomonadati</taxon>
        <taxon>Bacteroidota</taxon>
        <taxon>Cytophagia</taxon>
        <taxon>Cytophagales</taxon>
        <taxon>Spirosomataceae</taxon>
        <taxon>Arsenicibacter</taxon>
    </lineage>
</organism>
<keyword evidence="3" id="KW-1185">Reference proteome</keyword>
<dbReference type="Proteomes" id="UP000181790">
    <property type="component" value="Unassembled WGS sequence"/>
</dbReference>
<evidence type="ECO:0000313" key="3">
    <source>
        <dbReference type="Proteomes" id="UP000181790"/>
    </source>
</evidence>
<comment type="caution">
    <text evidence="2">The sequence shown here is derived from an EMBL/GenBank/DDBJ whole genome shotgun (WGS) entry which is preliminary data.</text>
</comment>
<feature type="transmembrane region" description="Helical" evidence="1">
    <location>
        <begin position="34"/>
        <end position="53"/>
    </location>
</feature>
<evidence type="ECO:0000313" key="2">
    <source>
        <dbReference type="EMBL" id="OIN57238.1"/>
    </source>
</evidence>
<reference evidence="2 3" key="1">
    <citation type="submission" date="2016-10" db="EMBL/GenBank/DDBJ databases">
        <title>Arsenicibacter rosenii gen. nov., sp. nov., an efficient arsenic-methylating bacterium isolated from an arsenic-contaminated paddy soil.</title>
        <authorList>
            <person name="Huang K."/>
        </authorList>
    </citation>
    <scope>NUCLEOTIDE SEQUENCE [LARGE SCALE GENOMIC DNA]</scope>
    <source>
        <strain evidence="2 3">SM-1</strain>
    </source>
</reference>
<dbReference type="EMBL" id="MORL01000014">
    <property type="protein sequence ID" value="OIN57238.1"/>
    <property type="molecule type" value="Genomic_DNA"/>
</dbReference>
<keyword evidence="1" id="KW-1133">Transmembrane helix</keyword>
<accession>A0A1S2VH79</accession>
<keyword evidence="1" id="KW-0812">Transmembrane</keyword>
<keyword evidence="1" id="KW-0472">Membrane</keyword>
<sequence>MQRNQAVALTGRITIRVKSFFALPILKAQSGPCMAGYILSYLYALFLIPPGIIDDKRKQEN</sequence>
<name>A0A1S2VH79_9BACT</name>
<evidence type="ECO:0000256" key="1">
    <source>
        <dbReference type="SAM" id="Phobius"/>
    </source>
</evidence>
<protein>
    <submittedName>
        <fullName evidence="2">Uncharacterized protein</fullName>
    </submittedName>
</protein>